<sequence length="291" mass="31797">MLNQNISEEAIMEVVKKVLGDLELTEEMQADTPLAGDESLTDIAMIPEEEICLVENPRNKEALMRLKRSTPARTATGRTGDREKTIITIRKMANLSAAVDAVWTPLNREFVSSLGYPVLKSMPQSKEEYLMRPDLGVILDNENMNLVRTQLQKNPDVQLIIGEGQSNQGLEKSMPELLPALLQGLQSNKINYGTPCFVEYTRVGIGDLIGQEVGAKVVCVILGERPGLLSWDGLGCYITYAPKVGILESKRTCVSNIQDNGGTPPAEAGAYIADLIARILKEGKSGVDLII</sequence>
<dbReference type="EMBL" id="QRMS01000005">
    <property type="protein sequence ID" value="RHJ85190.1"/>
    <property type="molecule type" value="Genomic_DNA"/>
</dbReference>
<proteinExistence type="predicted"/>
<dbReference type="Gene3D" id="1.10.30.40">
    <property type="entry name" value="Ethanolamine ammonia-lyase light chain (EutC), N-terminal domain"/>
    <property type="match status" value="1"/>
</dbReference>
<organism evidence="5 6">
    <name type="scientific">Emergencia timonensis</name>
    <dbReference type="NCBI Taxonomy" id="1776384"/>
    <lineage>
        <taxon>Bacteria</taxon>
        <taxon>Bacillati</taxon>
        <taxon>Bacillota</taxon>
        <taxon>Clostridia</taxon>
        <taxon>Peptostreptococcales</taxon>
        <taxon>Anaerovoracaceae</taxon>
        <taxon>Emergencia</taxon>
    </lineage>
</organism>
<protein>
    <submittedName>
        <fullName evidence="5">Ethanolamine ammonia-lyase subunit EutC</fullName>
        <ecNumber evidence="5">4.3.1.7</ecNumber>
    </submittedName>
</protein>
<dbReference type="NCBIfam" id="NF003971">
    <property type="entry name" value="PRK05465.1"/>
    <property type="match status" value="1"/>
</dbReference>
<dbReference type="EC" id="4.3.1.7" evidence="5"/>
<keyword evidence="3" id="KW-0170">Cobalt</keyword>
<accession>A0A415DX63</accession>
<dbReference type="OrthoDB" id="114248at2"/>
<dbReference type="InterPro" id="IPR009246">
    <property type="entry name" value="EutC"/>
</dbReference>
<dbReference type="RefSeq" id="WP_067532599.1">
    <property type="nucleotide sequence ID" value="NZ_AP025567.1"/>
</dbReference>
<dbReference type="PANTHER" id="PTHR39330:SF1">
    <property type="entry name" value="ETHANOLAMINE AMMONIA-LYASE SMALL SUBUNIT"/>
    <property type="match status" value="1"/>
</dbReference>
<keyword evidence="6" id="KW-1185">Reference proteome</keyword>
<evidence type="ECO:0000313" key="6">
    <source>
        <dbReference type="Proteomes" id="UP000284841"/>
    </source>
</evidence>
<dbReference type="InterPro" id="IPR042255">
    <property type="entry name" value="EutC_N"/>
</dbReference>
<keyword evidence="4" id="KW-1283">Bacterial microcompartment</keyword>
<dbReference type="PIRSF" id="PIRSF018982">
    <property type="entry name" value="EutC"/>
    <property type="match status" value="1"/>
</dbReference>
<dbReference type="GeneID" id="83002625"/>
<dbReference type="STRING" id="1776384.GCA_900086585_00197"/>
<evidence type="ECO:0000313" key="5">
    <source>
        <dbReference type="EMBL" id="RHJ85190.1"/>
    </source>
</evidence>
<dbReference type="Pfam" id="PF05985">
    <property type="entry name" value="EutC"/>
    <property type="match status" value="1"/>
</dbReference>
<dbReference type="GO" id="GO:0008851">
    <property type="term" value="F:ethanolamine ammonia-lyase activity"/>
    <property type="evidence" value="ECO:0007669"/>
    <property type="project" value="UniProtKB-EC"/>
</dbReference>
<dbReference type="PANTHER" id="PTHR39330">
    <property type="entry name" value="ETHANOLAMINE AMMONIA-LYASE LIGHT CHAIN"/>
    <property type="match status" value="1"/>
</dbReference>
<keyword evidence="2 5" id="KW-0456">Lyase</keyword>
<gene>
    <name evidence="5" type="ORF">DW099_15950</name>
</gene>
<evidence type="ECO:0000256" key="2">
    <source>
        <dbReference type="ARBA" id="ARBA00023239"/>
    </source>
</evidence>
<reference evidence="5 6" key="1">
    <citation type="submission" date="2018-08" db="EMBL/GenBank/DDBJ databases">
        <title>A genome reference for cultivated species of the human gut microbiota.</title>
        <authorList>
            <person name="Zou Y."/>
            <person name="Xue W."/>
            <person name="Luo G."/>
        </authorList>
    </citation>
    <scope>NUCLEOTIDE SEQUENCE [LARGE SCALE GENOMIC DNA]</scope>
    <source>
        <strain evidence="5 6">AM07-24</strain>
    </source>
</reference>
<evidence type="ECO:0000256" key="4">
    <source>
        <dbReference type="ARBA" id="ARBA00024446"/>
    </source>
</evidence>
<evidence type="ECO:0000256" key="3">
    <source>
        <dbReference type="ARBA" id="ARBA00023285"/>
    </source>
</evidence>
<dbReference type="Gene3D" id="3.40.50.11240">
    <property type="entry name" value="Ethanolamine ammonia-lyase light chain (EutC)"/>
    <property type="match status" value="1"/>
</dbReference>
<dbReference type="Proteomes" id="UP000284841">
    <property type="component" value="Unassembled WGS sequence"/>
</dbReference>
<dbReference type="GO" id="GO:0006520">
    <property type="term" value="P:amino acid metabolic process"/>
    <property type="evidence" value="ECO:0007669"/>
    <property type="project" value="InterPro"/>
</dbReference>
<keyword evidence="1" id="KW-0846">Cobalamin</keyword>
<name>A0A415DX63_9FIRM</name>
<evidence type="ECO:0000256" key="1">
    <source>
        <dbReference type="ARBA" id="ARBA00022628"/>
    </source>
</evidence>
<comment type="caution">
    <text evidence="5">The sequence shown here is derived from an EMBL/GenBank/DDBJ whole genome shotgun (WGS) entry which is preliminary data.</text>
</comment>
<dbReference type="InterPro" id="IPR042251">
    <property type="entry name" value="EutC_C"/>
</dbReference>
<dbReference type="AlphaFoldDB" id="A0A415DX63"/>
<dbReference type="GO" id="GO:0009350">
    <property type="term" value="C:ethanolamine ammonia-lyase complex"/>
    <property type="evidence" value="ECO:0007669"/>
    <property type="project" value="TreeGrafter"/>
</dbReference>
<dbReference type="GO" id="GO:0031419">
    <property type="term" value="F:cobalamin binding"/>
    <property type="evidence" value="ECO:0007669"/>
    <property type="project" value="UniProtKB-KW"/>
</dbReference>